<name>A0A4U5PKZ7_STECR</name>
<dbReference type="SUPFAM" id="SSF52540">
    <property type="entry name" value="P-loop containing nucleoside triphosphate hydrolases"/>
    <property type="match status" value="1"/>
</dbReference>
<keyword evidence="2" id="KW-0547">Nucleotide-binding</keyword>
<keyword evidence="2" id="KW-0067">ATP-binding</keyword>
<dbReference type="InterPro" id="IPR003959">
    <property type="entry name" value="ATPase_AAA_core"/>
</dbReference>
<reference evidence="5 6" key="2">
    <citation type="journal article" date="2019" name="G3 (Bethesda)">
        <title>Hybrid Assembly of the Genome of the Entomopathogenic Nematode Steinernema carpocapsae Identifies the X-Chromosome.</title>
        <authorList>
            <person name="Serra L."/>
            <person name="Macchietto M."/>
            <person name="Macias-Munoz A."/>
            <person name="McGill C.J."/>
            <person name="Rodriguez I.M."/>
            <person name="Rodriguez B."/>
            <person name="Murad R."/>
            <person name="Mortazavi A."/>
        </authorList>
    </citation>
    <scope>NUCLEOTIDE SEQUENCE [LARGE SCALE GENOMIC DNA]</scope>
    <source>
        <strain evidence="5 6">ALL</strain>
    </source>
</reference>
<dbReference type="SMART" id="SM00382">
    <property type="entry name" value="AAA"/>
    <property type="match status" value="1"/>
</dbReference>
<dbReference type="PROSITE" id="PS00674">
    <property type="entry name" value="AAA"/>
    <property type="match status" value="1"/>
</dbReference>
<evidence type="ECO:0000313" key="6">
    <source>
        <dbReference type="Proteomes" id="UP000298663"/>
    </source>
</evidence>
<organism evidence="5 6">
    <name type="scientific">Steinernema carpocapsae</name>
    <name type="common">Entomopathogenic nematode</name>
    <dbReference type="NCBI Taxonomy" id="34508"/>
    <lineage>
        <taxon>Eukaryota</taxon>
        <taxon>Metazoa</taxon>
        <taxon>Ecdysozoa</taxon>
        <taxon>Nematoda</taxon>
        <taxon>Chromadorea</taxon>
        <taxon>Rhabditida</taxon>
        <taxon>Tylenchina</taxon>
        <taxon>Panagrolaimomorpha</taxon>
        <taxon>Strongyloidoidea</taxon>
        <taxon>Steinernematidae</taxon>
        <taxon>Steinernema</taxon>
    </lineage>
</organism>
<evidence type="ECO:0000313" key="5">
    <source>
        <dbReference type="EMBL" id="TKR97016.1"/>
    </source>
</evidence>
<gene>
    <name evidence="5" type="ORF">L596_010945</name>
</gene>
<comment type="caution">
    <text evidence="5">The sequence shown here is derived from an EMBL/GenBank/DDBJ whole genome shotgun (WGS) entry which is preliminary data.</text>
</comment>
<feature type="domain" description="AAA+ ATPase" evidence="4">
    <location>
        <begin position="168"/>
        <end position="304"/>
    </location>
</feature>
<dbReference type="InterPro" id="IPR050304">
    <property type="entry name" value="MT-severing_AAA_ATPase"/>
</dbReference>
<comment type="similarity">
    <text evidence="1 2">Belongs to the AAA ATPase family.</text>
</comment>
<dbReference type="InterPro" id="IPR003593">
    <property type="entry name" value="AAA+_ATPase"/>
</dbReference>
<dbReference type="GO" id="GO:0016887">
    <property type="term" value="F:ATP hydrolysis activity"/>
    <property type="evidence" value="ECO:0007669"/>
    <property type="project" value="InterPro"/>
</dbReference>
<evidence type="ECO:0000259" key="4">
    <source>
        <dbReference type="SMART" id="SM00382"/>
    </source>
</evidence>
<dbReference type="OrthoDB" id="191529at2759"/>
<feature type="region of interest" description="Disordered" evidence="3">
    <location>
        <begin position="61"/>
        <end position="95"/>
    </location>
</feature>
<dbReference type="PANTHER" id="PTHR23074:SF17">
    <property type="entry name" value="FIDGETIN-LIKE PROTEIN 1"/>
    <property type="match status" value="1"/>
</dbReference>
<dbReference type="STRING" id="34508.A0A4U5PKZ7"/>
<proteinExistence type="inferred from homology"/>
<dbReference type="Gene3D" id="3.40.50.300">
    <property type="entry name" value="P-loop containing nucleotide triphosphate hydrolases"/>
    <property type="match status" value="1"/>
</dbReference>
<dbReference type="InterPro" id="IPR003960">
    <property type="entry name" value="ATPase_AAA_CS"/>
</dbReference>
<sequence length="331" mass="37231">MRLEGVKYNDRPERGKTRSIKKIADLRKFAKQHIDIGRSWTKADIIDALDKKKEEILRLERKTEHSVTVSETSDSTSLTSPNRKGSSESMKSSEESFDQEITDEILIDGISDAVDKQLALRISSDTAVSKKKITSDSIIGCTEAKTEFNSAILMPLKYPYVFSGARAPTKGFLLYGPPGTGKTRIVKAIASEFKCRFFAISPSTITSKHYGESERLIKVTFSLAKAAKTSITFFDEIDAIGQSRSDCESEPSKRLLMELMLQLNDVIEDEGSSVFVLAATNRPHVIDSALFRRFAKRIFVDLPTERERLDGIKSLFRSYNEKCELRKSDME</sequence>
<keyword evidence="6" id="KW-1185">Reference proteome</keyword>
<evidence type="ECO:0000256" key="2">
    <source>
        <dbReference type="RuleBase" id="RU003651"/>
    </source>
</evidence>
<evidence type="ECO:0000256" key="1">
    <source>
        <dbReference type="ARBA" id="ARBA00006914"/>
    </source>
</evidence>
<accession>A0A4U5PKZ7</accession>
<dbReference type="Proteomes" id="UP000298663">
    <property type="component" value="Unassembled WGS sequence"/>
</dbReference>
<dbReference type="Gene3D" id="1.10.8.60">
    <property type="match status" value="1"/>
</dbReference>
<evidence type="ECO:0000256" key="3">
    <source>
        <dbReference type="SAM" id="MobiDB-lite"/>
    </source>
</evidence>
<dbReference type="EMBL" id="AZBU02000002">
    <property type="protein sequence ID" value="TKR97016.1"/>
    <property type="molecule type" value="Genomic_DNA"/>
</dbReference>
<dbReference type="Pfam" id="PF00004">
    <property type="entry name" value="AAA"/>
    <property type="match status" value="1"/>
</dbReference>
<protein>
    <recommendedName>
        <fullName evidence="4">AAA+ ATPase domain-containing protein</fullName>
    </recommendedName>
</protein>
<feature type="compositionally biased region" description="Low complexity" evidence="3">
    <location>
        <begin position="66"/>
        <end position="80"/>
    </location>
</feature>
<reference evidence="5 6" key="1">
    <citation type="journal article" date="2015" name="Genome Biol.">
        <title>Comparative genomics of Steinernema reveals deeply conserved gene regulatory networks.</title>
        <authorList>
            <person name="Dillman A.R."/>
            <person name="Macchietto M."/>
            <person name="Porter C.F."/>
            <person name="Rogers A."/>
            <person name="Williams B."/>
            <person name="Antoshechkin I."/>
            <person name="Lee M.M."/>
            <person name="Goodwin Z."/>
            <person name="Lu X."/>
            <person name="Lewis E.E."/>
            <person name="Goodrich-Blair H."/>
            <person name="Stock S.P."/>
            <person name="Adams B.J."/>
            <person name="Sternberg P.W."/>
            <person name="Mortazavi A."/>
        </authorList>
    </citation>
    <scope>NUCLEOTIDE SEQUENCE [LARGE SCALE GENOMIC DNA]</scope>
    <source>
        <strain evidence="5 6">ALL</strain>
    </source>
</reference>
<dbReference type="InterPro" id="IPR027417">
    <property type="entry name" value="P-loop_NTPase"/>
</dbReference>
<dbReference type="PANTHER" id="PTHR23074">
    <property type="entry name" value="AAA DOMAIN-CONTAINING"/>
    <property type="match status" value="1"/>
</dbReference>
<dbReference type="AlphaFoldDB" id="A0A4U5PKZ7"/>
<dbReference type="GO" id="GO:0005524">
    <property type="term" value="F:ATP binding"/>
    <property type="evidence" value="ECO:0007669"/>
    <property type="project" value="UniProtKB-KW"/>
</dbReference>